<dbReference type="InterPro" id="IPR036597">
    <property type="entry name" value="Fido-like_dom_sf"/>
</dbReference>
<dbReference type="GO" id="GO:0005524">
    <property type="term" value="F:ATP binding"/>
    <property type="evidence" value="ECO:0007669"/>
    <property type="project" value="UniProtKB-KW"/>
</dbReference>
<organism evidence="4 5">
    <name type="scientific">Citricoccus muralis</name>
    <dbReference type="NCBI Taxonomy" id="169134"/>
    <lineage>
        <taxon>Bacteria</taxon>
        <taxon>Bacillati</taxon>
        <taxon>Actinomycetota</taxon>
        <taxon>Actinomycetes</taxon>
        <taxon>Micrococcales</taxon>
        <taxon>Micrococcaceae</taxon>
        <taxon>Citricoccus</taxon>
    </lineage>
</organism>
<proteinExistence type="predicted"/>
<reference evidence="4 5" key="1">
    <citation type="submission" date="2018-07" db="EMBL/GenBank/DDBJ databases">
        <title>Sequencing the genomes of 1000 actinobacteria strains.</title>
        <authorList>
            <person name="Klenk H.-P."/>
        </authorList>
    </citation>
    <scope>NUCLEOTIDE SEQUENCE [LARGE SCALE GENOMIC DNA]</scope>
    <source>
        <strain evidence="4 5">DSM 14442</strain>
    </source>
</reference>
<dbReference type="Pfam" id="PF13784">
    <property type="entry name" value="Fic_N"/>
    <property type="match status" value="1"/>
</dbReference>
<dbReference type="InterPro" id="IPR040198">
    <property type="entry name" value="Fido_containing"/>
</dbReference>
<dbReference type="Gene3D" id="1.10.3290.10">
    <property type="entry name" value="Fido-like domain"/>
    <property type="match status" value="1"/>
</dbReference>
<feature type="domain" description="Fido" evidence="3">
    <location>
        <begin position="119"/>
        <end position="268"/>
    </location>
</feature>
<protein>
    <submittedName>
        <fullName evidence="4">Fic family protein</fullName>
    </submittedName>
</protein>
<keyword evidence="2" id="KW-0547">Nucleotide-binding</keyword>
<evidence type="ECO:0000256" key="2">
    <source>
        <dbReference type="PIRSR" id="PIRSR640198-2"/>
    </source>
</evidence>
<dbReference type="Pfam" id="PF02661">
    <property type="entry name" value="Fic"/>
    <property type="match status" value="1"/>
</dbReference>
<dbReference type="Proteomes" id="UP000256727">
    <property type="component" value="Unassembled WGS sequence"/>
</dbReference>
<dbReference type="AlphaFoldDB" id="A0A3D9LFV6"/>
<accession>A0A3D9LFV6</accession>
<evidence type="ECO:0000313" key="4">
    <source>
        <dbReference type="EMBL" id="REE04307.1"/>
    </source>
</evidence>
<evidence type="ECO:0000256" key="1">
    <source>
        <dbReference type="PIRSR" id="PIRSR640198-1"/>
    </source>
</evidence>
<name>A0A3D9LFV6_9MICC</name>
<evidence type="ECO:0000259" key="3">
    <source>
        <dbReference type="PROSITE" id="PS51459"/>
    </source>
</evidence>
<keyword evidence="5" id="KW-1185">Reference proteome</keyword>
<dbReference type="PANTHER" id="PTHR13504">
    <property type="entry name" value="FIDO DOMAIN-CONTAINING PROTEIN DDB_G0283145"/>
    <property type="match status" value="1"/>
</dbReference>
<keyword evidence="2" id="KW-0067">ATP-binding</keyword>
<evidence type="ECO:0000313" key="5">
    <source>
        <dbReference type="Proteomes" id="UP000256727"/>
    </source>
</evidence>
<dbReference type="PANTHER" id="PTHR13504:SF38">
    <property type="entry name" value="FIDO DOMAIN-CONTAINING PROTEIN"/>
    <property type="match status" value="1"/>
</dbReference>
<dbReference type="InterPro" id="IPR025758">
    <property type="entry name" value="Fic/DOC_N"/>
</dbReference>
<dbReference type="EMBL" id="QREH01000001">
    <property type="protein sequence ID" value="REE04307.1"/>
    <property type="molecule type" value="Genomic_DNA"/>
</dbReference>
<gene>
    <name evidence="4" type="ORF">C8E99_2140</name>
</gene>
<comment type="caution">
    <text evidence="4">The sequence shown here is derived from an EMBL/GenBank/DDBJ whole genome shotgun (WGS) entry which is preliminary data.</text>
</comment>
<sequence length="400" mass="43275">MVRGPKEDRMFTDFSASIPPFIADEEWIPAAPSTGISDEAVASIVRLDATAGKVLAPLTSFLLRNEAQSSSKIEQVVTTQVDLARAMLNIKASESARSTVAAAEAISTLIQSASDGDPADPSSLCASHLSLMKDDPHDAHYAGTFRDLQNWIGGSDYSPRGAVHVPPEPARVLALMDDLRKFCQRDDVPVLAQAAIAHAQFESIHPFTDGNGRVGRALINAILRSRGLTRTAVIPLASAFAARREWYFSLVNSYRAGKAGLFVDYLSRCAIVACHEAEESAELLSKMPPRWREAADSRRGSTADRLVDDLLGVPLLTIETVVRRLGVSRTAATTAIARLEDAGVLVQVGRGQRNQAWAAEDVLDETESLVQRIEADRDRLLTPQIADHLRHEGLLGPLTG</sequence>
<dbReference type="InterPro" id="IPR003812">
    <property type="entry name" value="Fido"/>
</dbReference>
<dbReference type="SUPFAM" id="SSF140931">
    <property type="entry name" value="Fic-like"/>
    <property type="match status" value="1"/>
</dbReference>
<feature type="binding site" evidence="2">
    <location>
        <begin position="209"/>
        <end position="216"/>
    </location>
    <ligand>
        <name>ATP</name>
        <dbReference type="ChEBI" id="CHEBI:30616"/>
    </ligand>
</feature>
<dbReference type="PROSITE" id="PS51459">
    <property type="entry name" value="FIDO"/>
    <property type="match status" value="1"/>
</dbReference>
<feature type="active site" evidence="1">
    <location>
        <position position="205"/>
    </location>
</feature>